<dbReference type="RefSeq" id="WP_163948136.1">
    <property type="nucleotide sequence ID" value="NZ_JAAFZH010000004.1"/>
</dbReference>
<name>A0A6L9L4W8_9BACT</name>
<organism evidence="1 2">
    <name type="scientific">Spirosoma terrae</name>
    <dbReference type="NCBI Taxonomy" id="1968276"/>
    <lineage>
        <taxon>Bacteria</taxon>
        <taxon>Pseudomonadati</taxon>
        <taxon>Bacteroidota</taxon>
        <taxon>Cytophagia</taxon>
        <taxon>Cytophagales</taxon>
        <taxon>Cytophagaceae</taxon>
        <taxon>Spirosoma</taxon>
    </lineage>
</organism>
<dbReference type="Proteomes" id="UP000474175">
    <property type="component" value="Unassembled WGS sequence"/>
</dbReference>
<accession>A0A6L9L4W8</accession>
<dbReference type="AlphaFoldDB" id="A0A6L9L4W8"/>
<keyword evidence="2" id="KW-1185">Reference proteome</keyword>
<comment type="caution">
    <text evidence="1">The sequence shown here is derived from an EMBL/GenBank/DDBJ whole genome shotgun (WGS) entry which is preliminary data.</text>
</comment>
<evidence type="ECO:0000313" key="1">
    <source>
        <dbReference type="EMBL" id="NDU95665.1"/>
    </source>
</evidence>
<dbReference type="EMBL" id="JAAFZH010000004">
    <property type="protein sequence ID" value="NDU95665.1"/>
    <property type="molecule type" value="Genomic_DNA"/>
</dbReference>
<proteinExistence type="predicted"/>
<reference evidence="1 2" key="1">
    <citation type="submission" date="2020-02" db="EMBL/GenBank/DDBJ databases">
        <title>Draft genome sequence of two Spirosoma agri KCTC 52727 and Spirosoma terrae KCTC 52035.</title>
        <authorList>
            <person name="Rojas J."/>
            <person name="Ambika Manirajan B."/>
            <person name="Suarez C."/>
            <person name="Ratering S."/>
            <person name="Schnell S."/>
        </authorList>
    </citation>
    <scope>NUCLEOTIDE SEQUENCE [LARGE SCALE GENOMIC DNA]</scope>
    <source>
        <strain evidence="1 2">KCTC 52035</strain>
    </source>
</reference>
<gene>
    <name evidence="1" type="ORF">GK108_12345</name>
</gene>
<sequence length="92" mass="10539">MSGNLFGNTPSIANRTTKIFDILLEYYQLEGNGAEDASRDLLSDLMHYMAENQLNFADMWRTALNHFEFERGEENLPGYPFLDTNSADEHTT</sequence>
<protein>
    <submittedName>
        <fullName evidence="1">Uncharacterized protein</fullName>
    </submittedName>
</protein>
<evidence type="ECO:0000313" key="2">
    <source>
        <dbReference type="Proteomes" id="UP000474175"/>
    </source>
</evidence>